<dbReference type="PROSITE" id="PS51981">
    <property type="entry name" value="ZF_RZ"/>
    <property type="match status" value="1"/>
</dbReference>
<comment type="caution">
    <text evidence="10">The sequence shown here is derived from an EMBL/GenBank/DDBJ whole genome shotgun (WGS) entry which is preliminary data.</text>
</comment>
<protein>
    <recommendedName>
        <fullName evidence="9">RZ-type domain-containing protein</fullName>
    </recommendedName>
</protein>
<keyword evidence="5" id="KW-0862">Zinc</keyword>
<feature type="coiled-coil region" evidence="7">
    <location>
        <begin position="47"/>
        <end position="77"/>
    </location>
</feature>
<evidence type="ECO:0000256" key="8">
    <source>
        <dbReference type="SAM" id="MobiDB-lite"/>
    </source>
</evidence>
<evidence type="ECO:0000259" key="9">
    <source>
        <dbReference type="PROSITE" id="PS51981"/>
    </source>
</evidence>
<organism evidence="10 11">
    <name type="scientific">Polarella glacialis</name>
    <name type="common">Dinoflagellate</name>
    <dbReference type="NCBI Taxonomy" id="89957"/>
    <lineage>
        <taxon>Eukaryota</taxon>
        <taxon>Sar</taxon>
        <taxon>Alveolata</taxon>
        <taxon>Dinophyceae</taxon>
        <taxon>Suessiales</taxon>
        <taxon>Suessiaceae</taxon>
        <taxon>Polarella</taxon>
    </lineage>
</organism>
<keyword evidence="7" id="KW-0175">Coiled coil</keyword>
<evidence type="ECO:0000313" key="10">
    <source>
        <dbReference type="EMBL" id="CAE8619804.1"/>
    </source>
</evidence>
<evidence type="ECO:0000256" key="1">
    <source>
        <dbReference type="ARBA" id="ARBA00004496"/>
    </source>
</evidence>
<dbReference type="InterPro" id="IPR046439">
    <property type="entry name" value="ZF_RZ_dom"/>
</dbReference>
<dbReference type="SMART" id="SM00382">
    <property type="entry name" value="AAA"/>
    <property type="match status" value="2"/>
</dbReference>
<dbReference type="Gene3D" id="3.40.50.300">
    <property type="entry name" value="P-loop containing nucleotide triphosphate hydrolases"/>
    <property type="match status" value="2"/>
</dbReference>
<dbReference type="GO" id="GO:0016887">
    <property type="term" value="F:ATP hydrolysis activity"/>
    <property type="evidence" value="ECO:0007669"/>
    <property type="project" value="InterPro"/>
</dbReference>
<evidence type="ECO:0000313" key="11">
    <source>
        <dbReference type="Proteomes" id="UP000654075"/>
    </source>
</evidence>
<gene>
    <name evidence="10" type="ORF">PGLA1383_LOCUS37385</name>
</gene>
<dbReference type="SUPFAM" id="SSF52540">
    <property type="entry name" value="P-loop containing nucleoside triphosphate hydrolases"/>
    <property type="match status" value="2"/>
</dbReference>
<dbReference type="GO" id="GO:0005737">
    <property type="term" value="C:cytoplasm"/>
    <property type="evidence" value="ECO:0007669"/>
    <property type="project" value="UniProtKB-SubCell"/>
</dbReference>
<dbReference type="OrthoDB" id="2423195at2759"/>
<keyword evidence="4" id="KW-0863">Zinc-finger</keyword>
<evidence type="ECO:0000256" key="2">
    <source>
        <dbReference type="ARBA" id="ARBA00022490"/>
    </source>
</evidence>
<dbReference type="GO" id="GO:0004842">
    <property type="term" value="F:ubiquitin-protein transferase activity"/>
    <property type="evidence" value="ECO:0007669"/>
    <property type="project" value="InterPro"/>
</dbReference>
<evidence type="ECO:0000256" key="7">
    <source>
        <dbReference type="SAM" id="Coils"/>
    </source>
</evidence>
<dbReference type="PANTHER" id="PTHR22605">
    <property type="entry name" value="RZ-TYPE DOMAIN-CONTAINING PROTEIN"/>
    <property type="match status" value="1"/>
</dbReference>
<comment type="subcellular location">
    <subcellularLocation>
        <location evidence="1">Cytoplasm</location>
    </subcellularLocation>
</comment>
<keyword evidence="6" id="KW-0391">Immunity</keyword>
<evidence type="ECO:0000256" key="5">
    <source>
        <dbReference type="ARBA" id="ARBA00022833"/>
    </source>
</evidence>
<evidence type="ECO:0000256" key="4">
    <source>
        <dbReference type="ARBA" id="ARBA00022771"/>
    </source>
</evidence>
<feature type="region of interest" description="Disordered" evidence="8">
    <location>
        <begin position="2148"/>
        <end position="2175"/>
    </location>
</feature>
<dbReference type="Pfam" id="PF20173">
    <property type="entry name" value="ZnF_RZ-type"/>
    <property type="match status" value="1"/>
</dbReference>
<name>A0A813GAT9_POLGL</name>
<evidence type="ECO:0000256" key="6">
    <source>
        <dbReference type="ARBA" id="ARBA00022859"/>
    </source>
</evidence>
<dbReference type="PANTHER" id="PTHR22605:SF1">
    <property type="entry name" value="RZ-TYPE DOMAIN-CONTAINING PROTEIN"/>
    <property type="match status" value="1"/>
</dbReference>
<sequence>MCPGALAFSTIQQPVFGDRLENIVSELLNLGVTWATLRPEEKEQQAAREFVLTVKQLQNRVEELRQLEGLVNKLLERGWQLPAGCLSFPAMIPDKGLTDIVASGLDKAALTEQLNRLDEERRAQWARFPMSSWLNGQLFERQIDVRQLGELLPLGDELFGDDGGDDSKLNSLEKLERKRRKIHKQPPAQWCGPREALHTELEPVSMVRAPKPQEAAHFVRQLLCFLNCFRVDALFPCCPDSSSVAIEGLLWRLKYRHTESPVSIIALPESLPLQLQDQLCQQLGACTEDLHACQKYIVIVMGSEVNSLFHRLAHLRRTDLELAVTELSSQVLQEHCPFHRTARLMTGAPLSGKSCSVRSKTRVTIRSDMTELEFCRYCRHILRDHNASELVVDLGWTDLDSKLSQLGMPLLSLLLFGIAGVSLPLPCCLDAPRQHSPPKSLVIEAGPALPLLEGLQPLPILPRQPAPDGSGVLPSLCALAASGPFSDERILQVLVRDFDGLGFGKENTKATPIFHPYTYTKQSVADMAVIFERLVAWRARRTEVAPIIMLLGETGCGKTYMLTKVIELYGRTLAEDVEPRILSLSQAIDSDRLVRWFKDLLKSRRPSSFTVVILDEVNATAAVEVCKRLMVDRCCGDGNETEIVPRDVLFVATGNPGQGRYDVFELPPSLANQAITLNALNSESTKSFLLAHVGQETGSEGFCSALLVCQDLVCRETAVVTSLRDATRCSRLRMQLHELVAKSSSSASATSSPLEVLSRSAEALALYICYGLQVARDKFWKLDIFQDAAWVDVKTRLDEVRLEIWDHIRPPTWVVKTEQLLDNLALLTVAFATSYGELCPHLLLLGNEGAAKTLAVTLFLAAAKGPFSASKLFRELPAAQTVRVQCSSATTAAHLRDVAYAAQALARAQRGDGSNAQRVVVVMEELGMAAVSDQKPLKALHHLMDLHMLEKGVGSFLFVSTSNLTLQGECPLDAALLNRLLVLRSEPLDKDGLLNLCQNLRRGMQYGEDSAHIPFAEVVQRLYDNGRTPRDVIAFALTAMPTDPAAPHPFWLHLQAHKVRETQQLWPKIEPDRAQLQPPSLTSCLRQCLLAGGPRTRHVLITVRSPAHVGLSLASLAAALEGTNREVVTCRSERSQDDEDSRVTLQLTEVALALERGAVLVLLFPRGLLDALHAVLNADYARAELAASTISYNAIHRDVVINPNSRIVIVAEIDAVANFHPALLSRVSILHSELQTERFQQPVSPHDQLQKPASVEEVQHAFQQLKHSLSDAEAHLRDANCPHIIVAVARSFPARQCVTAAALSGPTELARKLRRADRKDLFVLDMHGLTSFVQFLNMALTLGLCGSVPKDWRKELVSKLPDKVLLLISPLLARRFQHLLPETHSLSVWWLDDPARPEGSLTLEQMWDPEQLWANLVQSIQETTAAAAATAAAHRCSSASDELQHKDQSRSFALEISKAMLWRCVPLLCRDPAARLDTISKLAQSRLEVGSLRSLFIAVTRAAARHAVSRFRPWLELCLASECSHSEEGRQMLIQLVKSAALPLLNKLQPAGRIDEVLLCHPSRPQEPSSCASSLFPFVADFMSVIERAAARGEVPTSLASILGKLCPGTVLEAAGASLRPGLGSLLLRACLAHKLLTLGVETTLVQSALVGPAWSYLQARAIATSLSTGLLLVVQDFPVLQALSFAATSLTTTSQEPSQLLLEACVQDHFQMSSSSLSALELASRHLQDSKLRRLSLLWAGLAFHAVAADGHVLSIKEALHCALALLGCSRVASGDAAAVHQQMARDLAAITLQHGLRRPGLYAVLILAGRLPDSAYRVLLPKLVASDSQGAAFMAGSLSSTELRGSRSDQQLLSWLRLATVGSTWSHDEFEGHTAQFAVALAFLLPLKPADAGSLLRCFDGSVAWKLAKLALATSLLPNLARNCRHWDDDIIHAVASLTIDNALDETSKPIQNYFLRLLVFHHGEHLDGFAASLSRLGDWIVPYLQPQLPDADRRVGKALAFLPRFRQQLDETLSLIPALEAVLQLPDIPADYRPWVEYTSRNEAMGCLLGPAVLWAAILGVADRNSAFFWNWYSPDLLQGLVLPAQPDSEAAMLLRLQHQMGIRLIYTCQCGMPYGIGECGQAMEQGRCPNCGAVIGGQNHRLADPGQDRRLGQTQPLTGFGPDRPESGHTERGLAPHVYRFVQLLLLLPLVVWFPEHHHAADLRRRLDLNLQGLARNLGITNDEAAQLTARVLADGKDRLLLPGLRFSGEEQPARQAEAQLVESLRGACPDFVDRPMEVLRRVRRDLEAAGDQLRPIEFLREVELGKLHPAQRLANFASGLLRLPSDTQAALEWEMLSDGDRAALPITSMFQGGTNWEQRARDIQRLRPLVVGWAALHLSTHLQGLTSKTRHLDECIKDGAVASEFVKAWNDLASAGGVEYECQRNLQLPQISMETSAETCHLGPDGTLAQAMFMTLLKVHNEAMKQAFPGHHDQLPVLKLFEARDRLAGAMLDMFALHEAFSRYAEAMKPQASVECWVLCEQALAAQLKALNPHLLDGSWPEHNFGPGAAEVVPVRYNQLEKDAVAKLRGVCAYNLRDEIDGLGPELVGELLSWCQELALLEDADLFPPDKPLKELATPLTAASQLLGRVPLLWRHLVGLQQLLAARACRPGARLGSIFRQLLPPADIEALKASIQMMSVEQQGALRDALARAADAVGVAQLSHPLRDWLCDLDEEVLAAVPPTAKLAHLGTILDVLEVVYSG</sequence>
<accession>A0A813GAT9</accession>
<dbReference type="InterPro" id="IPR003593">
    <property type="entry name" value="AAA+_ATPase"/>
</dbReference>
<dbReference type="GO" id="GO:0008270">
    <property type="term" value="F:zinc ion binding"/>
    <property type="evidence" value="ECO:0007669"/>
    <property type="project" value="UniProtKB-KW"/>
</dbReference>
<dbReference type="EMBL" id="CAJNNV010027230">
    <property type="protein sequence ID" value="CAE8619804.1"/>
    <property type="molecule type" value="Genomic_DNA"/>
</dbReference>
<dbReference type="GO" id="GO:0002376">
    <property type="term" value="P:immune system process"/>
    <property type="evidence" value="ECO:0007669"/>
    <property type="project" value="UniProtKB-KW"/>
</dbReference>
<reference evidence="10" key="1">
    <citation type="submission" date="2021-02" db="EMBL/GenBank/DDBJ databases">
        <authorList>
            <person name="Dougan E. K."/>
            <person name="Rhodes N."/>
            <person name="Thang M."/>
            <person name="Chan C."/>
        </authorList>
    </citation>
    <scope>NUCLEOTIDE SEQUENCE</scope>
</reference>
<feature type="domain" description="RZ-type" evidence="9">
    <location>
        <begin position="2089"/>
        <end position="2160"/>
    </location>
</feature>
<keyword evidence="2" id="KW-0963">Cytoplasm</keyword>
<keyword evidence="3" id="KW-0479">Metal-binding</keyword>
<dbReference type="InterPro" id="IPR031248">
    <property type="entry name" value="RNF213"/>
</dbReference>
<proteinExistence type="predicted"/>
<keyword evidence="11" id="KW-1185">Reference proteome</keyword>
<dbReference type="InterPro" id="IPR027417">
    <property type="entry name" value="P-loop_NTPase"/>
</dbReference>
<dbReference type="Proteomes" id="UP000654075">
    <property type="component" value="Unassembled WGS sequence"/>
</dbReference>
<evidence type="ECO:0000256" key="3">
    <source>
        <dbReference type="ARBA" id="ARBA00022723"/>
    </source>
</evidence>